<accession>A0AAN1X7L0</accession>
<evidence type="ECO:0000313" key="3">
    <source>
        <dbReference type="Proteomes" id="UP001320326"/>
    </source>
</evidence>
<feature type="transmembrane region" description="Helical" evidence="1">
    <location>
        <begin position="6"/>
        <end position="26"/>
    </location>
</feature>
<dbReference type="AlphaFoldDB" id="A0AAN1X7L0"/>
<reference evidence="2 3" key="1">
    <citation type="journal article" date="2022" name="Int. J. Syst. Evol. Microbiol.">
        <title>&lt;i&gt;Sideroxyarcus emersonii&lt;/i&gt; gen. nov. sp. nov., a neutrophilic, microaerobic iron- and thiosulfate-oxidizing bacterium isolated from iron-rich wetland sediment.</title>
        <authorList>
            <person name="Kato S."/>
            <person name="Itoh T."/>
            <person name="Iino T."/>
            <person name="Ohkuma M."/>
        </authorList>
    </citation>
    <scope>NUCLEOTIDE SEQUENCE [LARGE SCALE GENOMIC DNA]</scope>
    <source>
        <strain evidence="2 3">MIZ01</strain>
    </source>
</reference>
<dbReference type="RefSeq" id="WP_237247463.1">
    <property type="nucleotide sequence ID" value="NZ_AP023423.1"/>
</dbReference>
<proteinExistence type="predicted"/>
<organism evidence="2 3">
    <name type="scientific">Sideroxyarcus emersonii</name>
    <dbReference type="NCBI Taxonomy" id="2764705"/>
    <lineage>
        <taxon>Bacteria</taxon>
        <taxon>Pseudomonadati</taxon>
        <taxon>Pseudomonadota</taxon>
        <taxon>Betaproteobacteria</taxon>
        <taxon>Nitrosomonadales</taxon>
        <taxon>Gallionellaceae</taxon>
        <taxon>Sideroxyarcus</taxon>
    </lineage>
</organism>
<keyword evidence="1" id="KW-0472">Membrane</keyword>
<protein>
    <submittedName>
        <fullName evidence="2">Uncharacterized protein</fullName>
    </submittedName>
</protein>
<sequence>MTIDQIIALSASVGAFLAAIATFLTVRQMVQQRVASYRPELVISRTHFEGSQDPVIPSHWVPKLSTQAAGEGFPFFSMPLVNVGLGTAKNLLIRWSFPIEEMVAQVNQLAQRTLTPVYFDLENGVLTIKSDTLGNGASIWRNQQEESLDYLLPVSIQKDSSVIRLPLVFVQLCSALLYLAAKDKDRADFPVTPILSAQIDFLDIGGKRHSTNYDISLQIVMFGGDGKFFHGYLESNKRS</sequence>
<evidence type="ECO:0000256" key="1">
    <source>
        <dbReference type="SAM" id="Phobius"/>
    </source>
</evidence>
<dbReference type="EMBL" id="AP023423">
    <property type="protein sequence ID" value="BCK86278.1"/>
    <property type="molecule type" value="Genomic_DNA"/>
</dbReference>
<dbReference type="KEGG" id="seme:MIZ01_0032"/>
<keyword evidence="1" id="KW-0812">Transmembrane</keyword>
<keyword evidence="3" id="KW-1185">Reference proteome</keyword>
<keyword evidence="1" id="KW-1133">Transmembrane helix</keyword>
<gene>
    <name evidence="2" type="ORF">MIZ01_0032</name>
</gene>
<name>A0AAN1X7L0_9PROT</name>
<evidence type="ECO:0000313" key="2">
    <source>
        <dbReference type="EMBL" id="BCK86278.1"/>
    </source>
</evidence>
<dbReference type="Proteomes" id="UP001320326">
    <property type="component" value="Chromosome"/>
</dbReference>